<reference evidence="2 3" key="1">
    <citation type="submission" date="2018-06" db="EMBL/GenBank/DDBJ databases">
        <authorList>
            <consortium name="Pathogen Informatics"/>
            <person name="Doyle S."/>
        </authorList>
    </citation>
    <scope>NUCLEOTIDE SEQUENCE [LARGE SCALE GENOMIC DNA]</scope>
    <source>
        <strain evidence="2 3">NCTC7295</strain>
    </source>
</reference>
<dbReference type="SUPFAM" id="SSF47413">
    <property type="entry name" value="lambda repressor-like DNA-binding domains"/>
    <property type="match status" value="1"/>
</dbReference>
<dbReference type="AlphaFoldDB" id="A0A379S1J4"/>
<dbReference type="InterPro" id="IPR010982">
    <property type="entry name" value="Lambda_DNA-bd_dom_sf"/>
</dbReference>
<organism evidence="2 3">
    <name type="scientific">Salmonella enterica subsp. arizonae</name>
    <dbReference type="NCBI Taxonomy" id="59203"/>
    <lineage>
        <taxon>Bacteria</taxon>
        <taxon>Pseudomonadati</taxon>
        <taxon>Pseudomonadota</taxon>
        <taxon>Gammaproteobacteria</taxon>
        <taxon>Enterobacterales</taxon>
        <taxon>Enterobacteriaceae</taxon>
        <taxon>Salmonella</taxon>
    </lineage>
</organism>
<dbReference type="PROSITE" id="PS50943">
    <property type="entry name" value="HTH_CROC1"/>
    <property type="match status" value="1"/>
</dbReference>
<sequence length="243" mass="28356">MNKISTYRKQLGLSQRQLATHLGWIQSRLANYEANFRTPGLEECRKIVATLNHLGSRCVLDDVFPPHVNDSRTILAKVNNHDHPETASQALSSWLAYLQITQETATQLITRAFLEQPARPEIAVHRIERDDGTVDYDAWRRNRINIFQRWRKRETAEHCEKFSALIPAILEAIRKSAPELHKRITAGQSIEYLLSQLLKKPQWQARYFLARRWRILSGSVTEAIYALQALRNGYRQQHQRHDQ</sequence>
<dbReference type="InterPro" id="IPR037042">
    <property type="entry name" value="YdaT-like_sf"/>
</dbReference>
<dbReference type="CDD" id="cd00093">
    <property type="entry name" value="HTH_XRE"/>
    <property type="match status" value="1"/>
</dbReference>
<evidence type="ECO:0000313" key="3">
    <source>
        <dbReference type="Proteomes" id="UP000254124"/>
    </source>
</evidence>
<protein>
    <submittedName>
        <fullName evidence="2">Protein of uncharacterized function (DUF1019)</fullName>
    </submittedName>
</protein>
<evidence type="ECO:0000259" key="1">
    <source>
        <dbReference type="PROSITE" id="PS50943"/>
    </source>
</evidence>
<dbReference type="InterPro" id="IPR001387">
    <property type="entry name" value="Cro/C1-type_HTH"/>
</dbReference>
<dbReference type="Gene3D" id="1.10.3600.10">
    <property type="entry name" value="Putative bacterial toxin ydaT"/>
    <property type="match status" value="1"/>
</dbReference>
<proteinExistence type="predicted"/>
<dbReference type="SMART" id="SM00530">
    <property type="entry name" value="HTH_XRE"/>
    <property type="match status" value="1"/>
</dbReference>
<dbReference type="Gene3D" id="1.10.260.40">
    <property type="entry name" value="lambda repressor-like DNA-binding domains"/>
    <property type="match status" value="1"/>
</dbReference>
<name>A0A379S1J4_SALER</name>
<dbReference type="GO" id="GO:0003677">
    <property type="term" value="F:DNA binding"/>
    <property type="evidence" value="ECO:0007669"/>
    <property type="project" value="InterPro"/>
</dbReference>
<accession>A0A379S1J4</accession>
<dbReference type="Proteomes" id="UP000254124">
    <property type="component" value="Unassembled WGS sequence"/>
</dbReference>
<dbReference type="Pfam" id="PF01381">
    <property type="entry name" value="HTH_3"/>
    <property type="match status" value="1"/>
</dbReference>
<gene>
    <name evidence="2" type="primary">SBOV09211</name>
    <name evidence="2" type="ORF">NCTC7295_02382</name>
</gene>
<feature type="domain" description="HTH cro/C1-type" evidence="1">
    <location>
        <begin position="4"/>
        <end position="57"/>
    </location>
</feature>
<evidence type="ECO:0000313" key="2">
    <source>
        <dbReference type="EMBL" id="SUG14737.1"/>
    </source>
</evidence>
<dbReference type="EMBL" id="UGWZ01000001">
    <property type="protein sequence ID" value="SUG14737.1"/>
    <property type="molecule type" value="Genomic_DNA"/>
</dbReference>